<organism evidence="1 2">
    <name type="scientific">Pseudonocardia charpentierae</name>
    <dbReference type="NCBI Taxonomy" id="3075545"/>
    <lineage>
        <taxon>Bacteria</taxon>
        <taxon>Bacillati</taxon>
        <taxon>Actinomycetota</taxon>
        <taxon>Actinomycetes</taxon>
        <taxon>Pseudonocardiales</taxon>
        <taxon>Pseudonocardiaceae</taxon>
        <taxon>Pseudonocardia</taxon>
    </lineage>
</organism>
<comment type="caution">
    <text evidence="1">The sequence shown here is derived from an EMBL/GenBank/DDBJ whole genome shotgun (WGS) entry which is preliminary data.</text>
</comment>
<dbReference type="Proteomes" id="UP001183202">
    <property type="component" value="Unassembled WGS sequence"/>
</dbReference>
<evidence type="ECO:0000313" key="2">
    <source>
        <dbReference type="Proteomes" id="UP001183202"/>
    </source>
</evidence>
<sequence length="130" mass="13940">MTAHGRVERRAEGCTVVLCTASACRSELHAPLMSALRAAVRSSTHGMLVTTGCRLGPLACHTREHGPLLMVQPCDQHRQPIGCAVLVGPLRSEPDVAAVEAWLRGGRYDLALLPGHLRTTHRAAHAAVRN</sequence>
<reference evidence="2" key="1">
    <citation type="submission" date="2023-07" db="EMBL/GenBank/DDBJ databases">
        <title>30 novel species of actinomycetes from the DSMZ collection.</title>
        <authorList>
            <person name="Nouioui I."/>
        </authorList>
    </citation>
    <scope>NUCLEOTIDE SEQUENCE [LARGE SCALE GENOMIC DNA]</scope>
    <source>
        <strain evidence="2">DSM 45834</strain>
    </source>
</reference>
<evidence type="ECO:0000313" key="1">
    <source>
        <dbReference type="EMBL" id="MDT0353896.1"/>
    </source>
</evidence>
<dbReference type="EMBL" id="JAVREJ010000051">
    <property type="protein sequence ID" value="MDT0353896.1"/>
    <property type="molecule type" value="Genomic_DNA"/>
</dbReference>
<protein>
    <recommendedName>
        <fullName evidence="3">(2Fe-2S) ferredoxin</fullName>
    </recommendedName>
</protein>
<dbReference type="PROSITE" id="PS51257">
    <property type="entry name" value="PROKAR_LIPOPROTEIN"/>
    <property type="match status" value="1"/>
</dbReference>
<accession>A0ABU2NJH5</accession>
<gene>
    <name evidence="1" type="ORF">RM445_30875</name>
</gene>
<keyword evidence="2" id="KW-1185">Reference proteome</keyword>
<proteinExistence type="predicted"/>
<name>A0ABU2NJH5_9PSEU</name>
<evidence type="ECO:0008006" key="3">
    <source>
        <dbReference type="Google" id="ProtNLM"/>
    </source>
</evidence>
<dbReference type="RefSeq" id="WP_311560406.1">
    <property type="nucleotide sequence ID" value="NZ_JAVREJ010000051.1"/>
</dbReference>